<dbReference type="GO" id="GO:0045490">
    <property type="term" value="P:pectin catabolic process"/>
    <property type="evidence" value="ECO:0007669"/>
    <property type="project" value="UniProtKB-UniPathway"/>
</dbReference>
<proteinExistence type="inferred from homology"/>
<dbReference type="EMBL" id="VEPZ02001436">
    <property type="protein sequence ID" value="KAE8673057.1"/>
    <property type="molecule type" value="Genomic_DNA"/>
</dbReference>
<gene>
    <name evidence="7" type="ORF">F3Y22_tig00111812pilonHSYRG00026</name>
</gene>
<evidence type="ECO:0000256" key="1">
    <source>
        <dbReference type="ARBA" id="ARBA00005184"/>
    </source>
</evidence>
<evidence type="ECO:0000313" key="7">
    <source>
        <dbReference type="EMBL" id="KAE8673057.1"/>
    </source>
</evidence>
<dbReference type="AlphaFoldDB" id="A0A6A2YEU3"/>
<dbReference type="Gene3D" id="2.160.20.10">
    <property type="entry name" value="Single-stranded right-handed beta-helix, Pectin lyase-like"/>
    <property type="match status" value="1"/>
</dbReference>
<evidence type="ECO:0000256" key="4">
    <source>
        <dbReference type="ARBA" id="ARBA00022801"/>
    </source>
</evidence>
<dbReference type="Proteomes" id="UP000436088">
    <property type="component" value="Unassembled WGS sequence"/>
</dbReference>
<feature type="domain" description="Pectinesterase catalytic" evidence="6">
    <location>
        <begin position="87"/>
        <end position="160"/>
    </location>
</feature>
<reference evidence="7" key="1">
    <citation type="submission" date="2019-09" db="EMBL/GenBank/DDBJ databases">
        <title>Draft genome information of white flower Hibiscus syriacus.</title>
        <authorList>
            <person name="Kim Y.-M."/>
        </authorList>
    </citation>
    <scope>NUCLEOTIDE SEQUENCE [LARGE SCALE GENOMIC DNA]</scope>
    <source>
        <strain evidence="7">YM2019G1</strain>
    </source>
</reference>
<protein>
    <recommendedName>
        <fullName evidence="3">pectinesterase</fullName>
        <ecNumber evidence="3">3.1.1.11</ecNumber>
    </recommendedName>
</protein>
<dbReference type="EC" id="3.1.1.11" evidence="3"/>
<evidence type="ECO:0000256" key="5">
    <source>
        <dbReference type="ARBA" id="ARBA00023085"/>
    </source>
</evidence>
<dbReference type="Pfam" id="PF01095">
    <property type="entry name" value="Pectinesterase"/>
    <property type="match status" value="1"/>
</dbReference>
<evidence type="ECO:0000259" key="6">
    <source>
        <dbReference type="Pfam" id="PF01095"/>
    </source>
</evidence>
<dbReference type="GO" id="GO:0030599">
    <property type="term" value="F:pectinesterase activity"/>
    <property type="evidence" value="ECO:0007669"/>
    <property type="project" value="UniProtKB-EC"/>
</dbReference>
<sequence length="202" mass="21582">MAFSFKRIPIGANLRNIPSVFRRFGEVGDGFIAITGARLNRSERGSSNVAPIPRPGDVGVQAVAIRIAGDQAAFWGCGPVAPGSKSINGAVMAHGRASAEENSGFEFVNCTVVGTRRIWFGRAWKPLSPVIFAFTSMTDIIVPEGWSDFNDPTRDHTLSADLAKGASPGTRFTRVFAELDATCGRRIPGDVPFASSTATYFV</sequence>
<dbReference type="PANTHER" id="PTHR31321:SF33">
    <property type="entry name" value="PECTINESTERASE 8-RELATED"/>
    <property type="match status" value="1"/>
</dbReference>
<evidence type="ECO:0000256" key="3">
    <source>
        <dbReference type="ARBA" id="ARBA00013229"/>
    </source>
</evidence>
<comment type="caution">
    <text evidence="7">The sequence shown here is derived from an EMBL/GenBank/DDBJ whole genome shotgun (WGS) entry which is preliminary data.</text>
</comment>
<accession>A0A6A2YEU3</accession>
<dbReference type="UniPathway" id="UPA00545">
    <property type="reaction ID" value="UER00823"/>
</dbReference>
<evidence type="ECO:0000313" key="8">
    <source>
        <dbReference type="Proteomes" id="UP000436088"/>
    </source>
</evidence>
<name>A0A6A2YEU3_HIBSY</name>
<dbReference type="InterPro" id="IPR000070">
    <property type="entry name" value="Pectinesterase_cat"/>
</dbReference>
<dbReference type="GO" id="GO:0042545">
    <property type="term" value="P:cell wall modification"/>
    <property type="evidence" value="ECO:0007669"/>
    <property type="project" value="InterPro"/>
</dbReference>
<organism evidence="7 8">
    <name type="scientific">Hibiscus syriacus</name>
    <name type="common">Rose of Sharon</name>
    <dbReference type="NCBI Taxonomy" id="106335"/>
    <lineage>
        <taxon>Eukaryota</taxon>
        <taxon>Viridiplantae</taxon>
        <taxon>Streptophyta</taxon>
        <taxon>Embryophyta</taxon>
        <taxon>Tracheophyta</taxon>
        <taxon>Spermatophyta</taxon>
        <taxon>Magnoliopsida</taxon>
        <taxon>eudicotyledons</taxon>
        <taxon>Gunneridae</taxon>
        <taxon>Pentapetalae</taxon>
        <taxon>rosids</taxon>
        <taxon>malvids</taxon>
        <taxon>Malvales</taxon>
        <taxon>Malvaceae</taxon>
        <taxon>Malvoideae</taxon>
        <taxon>Hibiscus</taxon>
    </lineage>
</organism>
<comment type="pathway">
    <text evidence="1">Glycan metabolism; pectin degradation; 2-dehydro-3-deoxy-D-gluconate from pectin: step 1/5.</text>
</comment>
<dbReference type="SUPFAM" id="SSF51126">
    <property type="entry name" value="Pectin lyase-like"/>
    <property type="match status" value="1"/>
</dbReference>
<evidence type="ECO:0000256" key="2">
    <source>
        <dbReference type="ARBA" id="ARBA00008891"/>
    </source>
</evidence>
<comment type="similarity">
    <text evidence="2">Belongs to the pectinesterase family.</text>
</comment>
<keyword evidence="5" id="KW-0063">Aspartyl esterase</keyword>
<keyword evidence="8" id="KW-1185">Reference proteome</keyword>
<keyword evidence="4" id="KW-0378">Hydrolase</keyword>
<dbReference type="InterPro" id="IPR011050">
    <property type="entry name" value="Pectin_lyase_fold/virulence"/>
</dbReference>
<dbReference type="PANTHER" id="PTHR31321">
    <property type="entry name" value="ACYL-COA THIOESTER HYDROLASE YBHC-RELATED"/>
    <property type="match status" value="1"/>
</dbReference>
<dbReference type="InterPro" id="IPR012334">
    <property type="entry name" value="Pectin_lyas_fold"/>
</dbReference>